<dbReference type="InterPro" id="IPR036390">
    <property type="entry name" value="WH_DNA-bd_sf"/>
</dbReference>
<comment type="caution">
    <text evidence="2">The sequence shown here is derived from an EMBL/GenBank/DDBJ whole genome shotgun (WGS) entry which is preliminary data.</text>
</comment>
<feature type="domain" description="HTH marR-type" evidence="1">
    <location>
        <begin position="6"/>
        <end position="145"/>
    </location>
</feature>
<dbReference type="InterPro" id="IPR036388">
    <property type="entry name" value="WH-like_DNA-bd_sf"/>
</dbReference>
<dbReference type="InterPro" id="IPR000835">
    <property type="entry name" value="HTH_MarR-typ"/>
</dbReference>
<sequence length="162" mass="18637">MERTFSYEFMREMMNLQRGSVSQYLRDAASGMHLRPGEFSTLLQILRGARNEDEPRMTVSLLSQMNHCTKSNMSQVVKELEEKKYILRVPDEKDRRVIHLVPTEEALTKMNSASVFGKTLLDETARRMGEEKAQQMLALLKEFAAEHEALQQAQAEAGDPRF</sequence>
<evidence type="ECO:0000313" key="3">
    <source>
        <dbReference type="Proteomes" id="UP000004754"/>
    </source>
</evidence>
<dbReference type="GO" id="GO:0003700">
    <property type="term" value="F:DNA-binding transcription factor activity"/>
    <property type="evidence" value="ECO:0007669"/>
    <property type="project" value="InterPro"/>
</dbReference>
<dbReference type="PROSITE" id="PS50995">
    <property type="entry name" value="HTH_MARR_2"/>
    <property type="match status" value="1"/>
</dbReference>
<dbReference type="RefSeq" id="WP_006599652.1">
    <property type="nucleotide sequence ID" value="NZ_GL622359.1"/>
</dbReference>
<dbReference type="SUPFAM" id="SSF46785">
    <property type="entry name" value="Winged helix' DNA-binding domain"/>
    <property type="match status" value="1"/>
</dbReference>
<dbReference type="InterPro" id="IPR039422">
    <property type="entry name" value="MarR/SlyA-like"/>
</dbReference>
<evidence type="ECO:0000313" key="2">
    <source>
        <dbReference type="EMBL" id="EFV00781.1"/>
    </source>
</evidence>
<reference evidence="2 3" key="1">
    <citation type="submission" date="2010-12" db="EMBL/GenBank/DDBJ databases">
        <authorList>
            <person name="Muzny D."/>
            <person name="Qin X."/>
            <person name="Deng J."/>
            <person name="Jiang H."/>
            <person name="Liu Y."/>
            <person name="Qu J."/>
            <person name="Song X.-Z."/>
            <person name="Zhang L."/>
            <person name="Thornton R."/>
            <person name="Coyle M."/>
            <person name="Francisco L."/>
            <person name="Jackson L."/>
            <person name="Javaid M."/>
            <person name="Korchina V."/>
            <person name="Kovar C."/>
            <person name="Mata R."/>
            <person name="Mathew T."/>
            <person name="Ngo R."/>
            <person name="Nguyen L."/>
            <person name="Nguyen N."/>
            <person name="Okwuonu G."/>
            <person name="Ongeri F."/>
            <person name="Pham C."/>
            <person name="Simmons D."/>
            <person name="Wilczek-Boney K."/>
            <person name="Hale W."/>
            <person name="Jakkamsetti A."/>
            <person name="Pham P."/>
            <person name="Ruth R."/>
            <person name="San Lucas F."/>
            <person name="Warren J."/>
            <person name="Zhang J."/>
            <person name="Zhao Z."/>
            <person name="Zhou C."/>
            <person name="Zhu D."/>
            <person name="Lee S."/>
            <person name="Bess C."/>
            <person name="Blankenburg K."/>
            <person name="Forbes L."/>
            <person name="Fu Q."/>
            <person name="Gubbala S."/>
            <person name="Hirani K."/>
            <person name="Jayaseelan J.C."/>
            <person name="Lara F."/>
            <person name="Munidasa M."/>
            <person name="Palculict T."/>
            <person name="Patil S."/>
            <person name="Pu L.-L."/>
            <person name="Saada N."/>
            <person name="Tang L."/>
            <person name="Weissenberger G."/>
            <person name="Zhu Y."/>
            <person name="Hemphill L."/>
            <person name="Shang Y."/>
            <person name="Youmans B."/>
            <person name="Ayvaz T."/>
            <person name="Ross M."/>
            <person name="Santibanez J."/>
            <person name="Aqrawi P."/>
            <person name="Gross S."/>
            <person name="Joshi V."/>
            <person name="Fowler G."/>
            <person name="Nazareth L."/>
            <person name="Reid J."/>
            <person name="Worley K."/>
            <person name="Petrosino J."/>
            <person name="Highlander S."/>
            <person name="Gibbs R."/>
        </authorList>
    </citation>
    <scope>NUCLEOTIDE SEQUENCE [LARGE SCALE GENOMIC DNA]</scope>
    <source>
        <strain evidence="2 3">ATCC 23263</strain>
    </source>
</reference>
<dbReference type="Gene3D" id="1.10.10.10">
    <property type="entry name" value="Winged helix-like DNA-binding domain superfamily/Winged helix DNA-binding domain"/>
    <property type="match status" value="1"/>
</dbReference>
<dbReference type="SMART" id="SM00347">
    <property type="entry name" value="HTH_MARR"/>
    <property type="match status" value="1"/>
</dbReference>
<gene>
    <name evidence="2" type="ORF">HMP0721_2230</name>
</gene>
<dbReference type="STRING" id="887929.HMP0721_2230"/>
<dbReference type="HOGENOM" id="CLU_1633930_0_0_9"/>
<dbReference type="EMBL" id="AEQN01000028">
    <property type="protein sequence ID" value="EFV00781.1"/>
    <property type="molecule type" value="Genomic_DNA"/>
</dbReference>
<dbReference type="GO" id="GO:0006950">
    <property type="term" value="P:response to stress"/>
    <property type="evidence" value="ECO:0007669"/>
    <property type="project" value="TreeGrafter"/>
</dbReference>
<dbReference type="AlphaFoldDB" id="E6MJP5"/>
<dbReference type="Pfam" id="PF12802">
    <property type="entry name" value="MarR_2"/>
    <property type="match status" value="1"/>
</dbReference>
<dbReference type="OrthoDB" id="9795441at2"/>
<protein>
    <submittedName>
        <fullName evidence="2">Transcriptional regulator, MarR family</fullName>
    </submittedName>
</protein>
<evidence type="ECO:0000259" key="1">
    <source>
        <dbReference type="PROSITE" id="PS50995"/>
    </source>
</evidence>
<organism evidence="2 3">
    <name type="scientific">Pseudoramibacter alactolyticus ATCC 23263</name>
    <dbReference type="NCBI Taxonomy" id="887929"/>
    <lineage>
        <taxon>Bacteria</taxon>
        <taxon>Bacillati</taxon>
        <taxon>Bacillota</taxon>
        <taxon>Clostridia</taxon>
        <taxon>Eubacteriales</taxon>
        <taxon>Eubacteriaceae</taxon>
        <taxon>Pseudoramibacter</taxon>
    </lineage>
</organism>
<keyword evidence="3" id="KW-1185">Reference proteome</keyword>
<dbReference type="PANTHER" id="PTHR33164">
    <property type="entry name" value="TRANSCRIPTIONAL REGULATOR, MARR FAMILY"/>
    <property type="match status" value="1"/>
</dbReference>
<dbReference type="PANTHER" id="PTHR33164:SF43">
    <property type="entry name" value="HTH-TYPE TRANSCRIPTIONAL REPRESSOR YETL"/>
    <property type="match status" value="1"/>
</dbReference>
<name>E6MJP5_9FIRM</name>
<dbReference type="Proteomes" id="UP000004754">
    <property type="component" value="Unassembled WGS sequence"/>
</dbReference>
<accession>E6MJP5</accession>
<proteinExistence type="predicted"/>